<reference evidence="4 5" key="1">
    <citation type="submission" date="2022-12" db="EMBL/GenBank/DDBJ databases">
        <title>Genomic features and morphological characterization of a novel Knufia sp. strain isolated from spacecraft assembly facility.</title>
        <authorList>
            <person name="Teixeira M."/>
            <person name="Chander A.M."/>
            <person name="Stajich J.E."/>
            <person name="Venkateswaran K."/>
        </authorList>
    </citation>
    <scope>NUCLEOTIDE SEQUENCE [LARGE SCALE GENOMIC DNA]</scope>
    <source>
        <strain evidence="4 5">FJI-L2-BK-P2</strain>
    </source>
</reference>
<feature type="compositionally biased region" description="Basic and acidic residues" evidence="2">
    <location>
        <begin position="277"/>
        <end position="292"/>
    </location>
</feature>
<organism evidence="4 5">
    <name type="scientific">Knufia fluminis</name>
    <dbReference type="NCBI Taxonomy" id="191047"/>
    <lineage>
        <taxon>Eukaryota</taxon>
        <taxon>Fungi</taxon>
        <taxon>Dikarya</taxon>
        <taxon>Ascomycota</taxon>
        <taxon>Pezizomycotina</taxon>
        <taxon>Eurotiomycetes</taxon>
        <taxon>Chaetothyriomycetidae</taxon>
        <taxon>Chaetothyriales</taxon>
        <taxon>Trichomeriaceae</taxon>
        <taxon>Knufia</taxon>
    </lineage>
</organism>
<keyword evidence="1" id="KW-0479">Metal-binding</keyword>
<feature type="domain" description="C2H2-type" evidence="3">
    <location>
        <begin position="69"/>
        <end position="98"/>
    </location>
</feature>
<dbReference type="EMBL" id="JAKLMC020000002">
    <property type="protein sequence ID" value="KAK5958032.1"/>
    <property type="molecule type" value="Genomic_DNA"/>
</dbReference>
<evidence type="ECO:0000256" key="1">
    <source>
        <dbReference type="PROSITE-ProRule" id="PRU00042"/>
    </source>
</evidence>
<evidence type="ECO:0000313" key="5">
    <source>
        <dbReference type="Proteomes" id="UP001316803"/>
    </source>
</evidence>
<keyword evidence="1" id="KW-0863">Zinc-finger</keyword>
<dbReference type="Gene3D" id="3.30.160.60">
    <property type="entry name" value="Classic Zinc Finger"/>
    <property type="match status" value="1"/>
</dbReference>
<keyword evidence="5" id="KW-1185">Reference proteome</keyword>
<evidence type="ECO:0000256" key="2">
    <source>
        <dbReference type="SAM" id="MobiDB-lite"/>
    </source>
</evidence>
<dbReference type="PROSITE" id="PS50157">
    <property type="entry name" value="ZINC_FINGER_C2H2_2"/>
    <property type="match status" value="1"/>
</dbReference>
<evidence type="ECO:0000259" key="3">
    <source>
        <dbReference type="PROSITE" id="PS50157"/>
    </source>
</evidence>
<feature type="compositionally biased region" description="Low complexity" evidence="2">
    <location>
        <begin position="254"/>
        <end position="275"/>
    </location>
</feature>
<proteinExistence type="predicted"/>
<dbReference type="PROSITE" id="PS00028">
    <property type="entry name" value="ZINC_FINGER_C2H2_1"/>
    <property type="match status" value="1"/>
</dbReference>
<feature type="region of interest" description="Disordered" evidence="2">
    <location>
        <begin position="245"/>
        <end position="305"/>
    </location>
</feature>
<keyword evidence="1" id="KW-0862">Zinc</keyword>
<dbReference type="SMART" id="SM00355">
    <property type="entry name" value="ZnF_C2H2"/>
    <property type="match status" value="1"/>
</dbReference>
<dbReference type="AlphaFoldDB" id="A0AAN8ESW6"/>
<accession>A0AAN8ESW6</accession>
<evidence type="ECO:0000313" key="4">
    <source>
        <dbReference type="EMBL" id="KAK5958032.1"/>
    </source>
</evidence>
<comment type="caution">
    <text evidence="4">The sequence shown here is derived from an EMBL/GenBank/DDBJ whole genome shotgun (WGS) entry which is preliminary data.</text>
</comment>
<protein>
    <recommendedName>
        <fullName evidence="3">C2H2-type domain-containing protein</fullName>
    </recommendedName>
</protein>
<gene>
    <name evidence="4" type="ORF">OHC33_001222</name>
</gene>
<name>A0AAN8ESW6_9EURO</name>
<dbReference type="InterPro" id="IPR013087">
    <property type="entry name" value="Znf_C2H2_type"/>
</dbReference>
<sequence>MHPQAPRRTDDALQQVQRDTPAKASADIVCSPFVHTSFWDEQTIVSEVFSEQKKMSKVPLPKHEKKELLQCEACGKGFINQAELSNHMEVMHHAGPDEERGMAGSQQFASDLSYGVEPEEPRNDHGEATIKPRRHVADDQTIKAVPMPVTVASLNALNSSPDTELEHCMDELSISQACETSPSEVSFADTTYTVDDVDSQTISDVAEQGSPVIRESIRILLCLFMKLFLDFSQECDAGVRQHTPYHGGNSRHGSAAQSSDSLVSGSVPSSQVSGVKRLREGDDNDDGNERKNNKARKRSGQGSPENCRPLACPFNKFDSKTFGVDGDPVYHVCSTYSDVKTAYLK</sequence>
<dbReference type="Proteomes" id="UP001316803">
    <property type="component" value="Unassembled WGS sequence"/>
</dbReference>
<feature type="region of interest" description="Disordered" evidence="2">
    <location>
        <begin position="1"/>
        <end position="24"/>
    </location>
</feature>
<dbReference type="GO" id="GO:0008270">
    <property type="term" value="F:zinc ion binding"/>
    <property type="evidence" value="ECO:0007669"/>
    <property type="project" value="UniProtKB-KW"/>
</dbReference>